<dbReference type="Gene3D" id="3.40.50.300">
    <property type="entry name" value="P-loop containing nucleotide triphosphate hydrolases"/>
    <property type="match status" value="1"/>
</dbReference>
<accession>A0ABN8DTC1</accession>
<keyword evidence="2" id="KW-1185">Reference proteome</keyword>
<name>A0ABN8DTC1_9VIBR</name>
<dbReference type="Pfam" id="PF13671">
    <property type="entry name" value="AAA_33"/>
    <property type="match status" value="1"/>
</dbReference>
<dbReference type="InterPro" id="IPR027417">
    <property type="entry name" value="P-loop_NTPase"/>
</dbReference>
<evidence type="ECO:0008006" key="3">
    <source>
        <dbReference type="Google" id="ProtNLM"/>
    </source>
</evidence>
<organism evidence="1 2">
    <name type="scientific">Vibrio stylophorae</name>
    <dbReference type="NCBI Taxonomy" id="659351"/>
    <lineage>
        <taxon>Bacteria</taxon>
        <taxon>Pseudomonadati</taxon>
        <taxon>Pseudomonadota</taxon>
        <taxon>Gammaproteobacteria</taxon>
        <taxon>Vibrionales</taxon>
        <taxon>Vibrionaceae</taxon>
        <taxon>Vibrio</taxon>
    </lineage>
</organism>
<evidence type="ECO:0000313" key="1">
    <source>
        <dbReference type="EMBL" id="CAH0533231.1"/>
    </source>
</evidence>
<dbReference type="SUPFAM" id="SSF52540">
    <property type="entry name" value="P-loop containing nucleoside triphosphate hydrolases"/>
    <property type="match status" value="1"/>
</dbReference>
<sequence length="162" mass="18868">MTNIYFICGFIGSGKTTYAKALAKKYGAFRFSIDEWMIPLYGEHMEREIFDSRLATLQALFKDSARQLFTLGIPVIFDFGFWCKADRDRFTDWALSLGIESEIHYLDAPFDTCQQRALSRNANLDGKSYEMTPDMLNLFWSWFEIPTSNEQVVWIQSDTQVH</sequence>
<comment type="caution">
    <text evidence="1">The sequence shown here is derived from an EMBL/GenBank/DDBJ whole genome shotgun (WGS) entry which is preliminary data.</text>
</comment>
<dbReference type="EMBL" id="CAKLDI010000001">
    <property type="protein sequence ID" value="CAH0533231.1"/>
    <property type="molecule type" value="Genomic_DNA"/>
</dbReference>
<dbReference type="Proteomes" id="UP000838672">
    <property type="component" value="Unassembled WGS sequence"/>
</dbReference>
<proteinExistence type="predicted"/>
<reference evidence="1" key="1">
    <citation type="submission" date="2021-11" db="EMBL/GenBank/DDBJ databases">
        <authorList>
            <person name="Rodrigo-Torres L."/>
            <person name="Arahal R. D."/>
            <person name="Lucena T."/>
        </authorList>
    </citation>
    <scope>NUCLEOTIDE SEQUENCE</scope>
    <source>
        <strain evidence="1">CECT 7929</strain>
    </source>
</reference>
<dbReference type="RefSeq" id="WP_237465545.1">
    <property type="nucleotide sequence ID" value="NZ_CAKLDI010000001.1"/>
</dbReference>
<evidence type="ECO:0000313" key="2">
    <source>
        <dbReference type="Proteomes" id="UP000838672"/>
    </source>
</evidence>
<gene>
    <name evidence="1" type="ORF">VST7929_01095</name>
</gene>
<protein>
    <recommendedName>
        <fullName evidence="3">AAA family ATPase</fullName>
    </recommendedName>
</protein>